<dbReference type="EMBL" id="BMSZ01000006">
    <property type="protein sequence ID" value="GGS49439.1"/>
    <property type="molecule type" value="Genomic_DNA"/>
</dbReference>
<protein>
    <submittedName>
        <fullName evidence="1">Uncharacterized protein</fullName>
    </submittedName>
</protein>
<gene>
    <name evidence="1" type="ORF">GCM10010253_24700</name>
</gene>
<organism evidence="1 2">
    <name type="scientific">Streptomyces badius</name>
    <dbReference type="NCBI Taxonomy" id="1941"/>
    <lineage>
        <taxon>Bacteria</taxon>
        <taxon>Bacillati</taxon>
        <taxon>Actinomycetota</taxon>
        <taxon>Actinomycetes</taxon>
        <taxon>Kitasatosporales</taxon>
        <taxon>Streptomycetaceae</taxon>
        <taxon>Streptomyces</taxon>
    </lineage>
</organism>
<sequence length="81" mass="8933">MRKVREYTTSPPRRVLVMSFVVRSTEACLLAVPIDTPIRRAGSPVAHGEDSAHSAHRAMALQAGYYRDLDITPVNSVKLAK</sequence>
<name>A0ABQ2T2I5_STRBA</name>
<reference evidence="2" key="1">
    <citation type="journal article" date="2019" name="Int. J. Syst. Evol. Microbiol.">
        <title>The Global Catalogue of Microorganisms (GCM) 10K type strain sequencing project: providing services to taxonomists for standard genome sequencing and annotation.</title>
        <authorList>
            <consortium name="The Broad Institute Genomics Platform"/>
            <consortium name="The Broad Institute Genome Sequencing Center for Infectious Disease"/>
            <person name="Wu L."/>
            <person name="Ma J."/>
        </authorList>
    </citation>
    <scope>NUCLEOTIDE SEQUENCE [LARGE SCALE GENOMIC DNA]</scope>
    <source>
        <strain evidence="2">JCM 4350</strain>
    </source>
</reference>
<dbReference type="Proteomes" id="UP000659767">
    <property type="component" value="Unassembled WGS sequence"/>
</dbReference>
<accession>A0ABQ2T2I5</accession>
<evidence type="ECO:0000313" key="1">
    <source>
        <dbReference type="EMBL" id="GGS49439.1"/>
    </source>
</evidence>
<evidence type="ECO:0000313" key="2">
    <source>
        <dbReference type="Proteomes" id="UP000659767"/>
    </source>
</evidence>
<comment type="caution">
    <text evidence="1">The sequence shown here is derived from an EMBL/GenBank/DDBJ whole genome shotgun (WGS) entry which is preliminary data.</text>
</comment>
<dbReference type="RefSeq" id="WP_199888142.1">
    <property type="nucleotide sequence ID" value="NZ_BMSZ01000006.1"/>
</dbReference>
<keyword evidence="2" id="KW-1185">Reference proteome</keyword>
<proteinExistence type="predicted"/>